<dbReference type="PANTHER" id="PTHR35471:SF1">
    <property type="entry name" value="OS07G0223700 PROTEIN"/>
    <property type="match status" value="1"/>
</dbReference>
<feature type="transmembrane region" description="Helical" evidence="1">
    <location>
        <begin position="45"/>
        <end position="63"/>
    </location>
</feature>
<keyword evidence="1" id="KW-1133">Transmembrane helix</keyword>
<evidence type="ECO:0000256" key="1">
    <source>
        <dbReference type="SAM" id="Phobius"/>
    </source>
</evidence>
<accession>A9NRL5</accession>
<sequence>MLCASSGWAQISAWFRDYDKVQALAVILLYIQIACALIGSLGACYTGVLLINLAVALFALVAIESSSQSLGRTYAVLLASALALDIAWFILFSSEIWNIGPLQYGKISLFSLKVVFWMQAIGFSVRLISSFVWFQIYRLGVSSDISSVYQPADFENRPGFWNPPSPAHARQTSIEDTVLGGSIYDPAYYSSLFHDKQDLGSSYESTRLLEGPGSV</sequence>
<name>A9NRL5_PICSI</name>
<feature type="transmembrane region" description="Helical" evidence="1">
    <location>
        <begin position="75"/>
        <end position="94"/>
    </location>
</feature>
<reference evidence="2" key="1">
    <citation type="journal article" date="2008" name="BMC Genomics">
        <title>A conifer genomics resource of 200,000 spruce (Picea spp.) ESTs and 6,464 high-quality, sequence-finished full-length cDNAs for Sitka spruce (Picea sitchensis).</title>
        <authorList>
            <person name="Ralph S.G."/>
            <person name="Chun H.J."/>
            <person name="Kolosova N."/>
            <person name="Cooper D."/>
            <person name="Oddy C."/>
            <person name="Ritland C.E."/>
            <person name="Kirkpatrick R."/>
            <person name="Moore R."/>
            <person name="Barber S."/>
            <person name="Holt R.A."/>
            <person name="Jones S.J."/>
            <person name="Marra M.A."/>
            <person name="Douglas C.J."/>
            <person name="Ritland K."/>
            <person name="Bohlmann J."/>
        </authorList>
    </citation>
    <scope>NUCLEOTIDE SEQUENCE</scope>
    <source>
        <tissue evidence="2">Green portion of the leader tissue</tissue>
    </source>
</reference>
<feature type="transmembrane region" description="Helical" evidence="1">
    <location>
        <begin position="21"/>
        <end position="39"/>
    </location>
</feature>
<dbReference type="EMBL" id="EF083944">
    <property type="protein sequence ID" value="ABK23276.1"/>
    <property type="molecule type" value="mRNA"/>
</dbReference>
<dbReference type="PANTHER" id="PTHR35471">
    <property type="entry name" value="OS07G0223700 PROTEIN"/>
    <property type="match status" value="1"/>
</dbReference>
<feature type="transmembrane region" description="Helical" evidence="1">
    <location>
        <begin position="114"/>
        <end position="134"/>
    </location>
</feature>
<dbReference type="OMA" id="SLFHDKQ"/>
<keyword evidence="1" id="KW-0812">Transmembrane</keyword>
<dbReference type="AlphaFoldDB" id="A9NRL5"/>
<organism evidence="2">
    <name type="scientific">Picea sitchensis</name>
    <name type="common">Sitka spruce</name>
    <name type="synonym">Pinus sitchensis</name>
    <dbReference type="NCBI Taxonomy" id="3332"/>
    <lineage>
        <taxon>Eukaryota</taxon>
        <taxon>Viridiplantae</taxon>
        <taxon>Streptophyta</taxon>
        <taxon>Embryophyta</taxon>
        <taxon>Tracheophyta</taxon>
        <taxon>Spermatophyta</taxon>
        <taxon>Pinopsida</taxon>
        <taxon>Pinidae</taxon>
        <taxon>Conifers I</taxon>
        <taxon>Pinales</taxon>
        <taxon>Pinaceae</taxon>
        <taxon>Picea</taxon>
    </lineage>
</organism>
<proteinExistence type="evidence at transcript level"/>
<evidence type="ECO:0000313" key="2">
    <source>
        <dbReference type="EMBL" id="ABK23276.1"/>
    </source>
</evidence>
<protein>
    <submittedName>
        <fullName evidence="2">Uncharacterized protein</fullName>
    </submittedName>
</protein>
<keyword evidence="1" id="KW-0472">Membrane</keyword>